<dbReference type="EMBL" id="JAWDJX010000053">
    <property type="protein sequence ID" value="KAK3048048.1"/>
    <property type="molecule type" value="Genomic_DNA"/>
</dbReference>
<evidence type="ECO:0000259" key="8">
    <source>
        <dbReference type="Pfam" id="PF16874"/>
    </source>
</evidence>
<dbReference type="GO" id="GO:0016052">
    <property type="term" value="P:carbohydrate catabolic process"/>
    <property type="evidence" value="ECO:0007669"/>
    <property type="project" value="InterPro"/>
</dbReference>
<evidence type="ECO:0000313" key="11">
    <source>
        <dbReference type="Proteomes" id="UP001271007"/>
    </source>
</evidence>
<dbReference type="InterPro" id="IPR013780">
    <property type="entry name" value="Glyco_hydro_b"/>
</dbReference>
<feature type="binding site" evidence="7">
    <location>
        <position position="549"/>
    </location>
    <ligand>
        <name>substrate</name>
    </ligand>
</feature>
<dbReference type="Gene3D" id="3.20.20.70">
    <property type="entry name" value="Aldolase class I"/>
    <property type="match status" value="1"/>
</dbReference>
<feature type="domain" description="Glycosyl hydrolase family 36 C-terminal" evidence="8">
    <location>
        <begin position="650"/>
        <end position="728"/>
    </location>
</feature>
<organism evidence="10 11">
    <name type="scientific">Extremus antarcticus</name>
    <dbReference type="NCBI Taxonomy" id="702011"/>
    <lineage>
        <taxon>Eukaryota</taxon>
        <taxon>Fungi</taxon>
        <taxon>Dikarya</taxon>
        <taxon>Ascomycota</taxon>
        <taxon>Pezizomycotina</taxon>
        <taxon>Dothideomycetes</taxon>
        <taxon>Dothideomycetidae</taxon>
        <taxon>Mycosphaerellales</taxon>
        <taxon>Extremaceae</taxon>
        <taxon>Extremus</taxon>
    </lineage>
</organism>
<accession>A0AAJ0D7H6</accession>
<feature type="active site" description="Proton donor" evidence="6">
    <location>
        <position position="549"/>
    </location>
</feature>
<comment type="similarity">
    <text evidence="5">Belongs to the glycosyl hydrolase.</text>
</comment>
<dbReference type="Gene3D" id="2.60.40.1180">
    <property type="entry name" value="Golgi alpha-mannosidase II"/>
    <property type="match status" value="1"/>
</dbReference>
<dbReference type="PANTHER" id="PTHR43053:SF3">
    <property type="entry name" value="ALPHA-GALACTOSIDASE C-RELATED"/>
    <property type="match status" value="1"/>
</dbReference>
<dbReference type="InterPro" id="IPR031704">
    <property type="entry name" value="Glyco_hydro_36_N"/>
</dbReference>
<dbReference type="PANTHER" id="PTHR43053">
    <property type="entry name" value="GLYCOSIDASE FAMILY 31"/>
    <property type="match status" value="1"/>
</dbReference>
<dbReference type="InterPro" id="IPR050985">
    <property type="entry name" value="Alpha-glycosidase_related"/>
</dbReference>
<comment type="catalytic activity">
    <reaction evidence="1 5">
        <text>Hydrolysis of terminal, non-reducing alpha-D-galactose residues in alpha-D-galactosides, including galactose oligosaccharides, galactomannans and galactolipids.</text>
        <dbReference type="EC" id="3.2.1.22"/>
    </reaction>
</comment>
<evidence type="ECO:0000256" key="2">
    <source>
        <dbReference type="ARBA" id="ARBA00012755"/>
    </source>
</evidence>
<feature type="binding site" evidence="7">
    <location>
        <position position="197"/>
    </location>
    <ligand>
        <name>substrate</name>
    </ligand>
</feature>
<evidence type="ECO:0000313" key="10">
    <source>
        <dbReference type="EMBL" id="KAK3048048.1"/>
    </source>
</evidence>
<dbReference type="Gene3D" id="2.70.98.60">
    <property type="entry name" value="alpha-galactosidase from lactobacil brevis"/>
    <property type="match status" value="1"/>
</dbReference>
<reference evidence="10" key="1">
    <citation type="submission" date="2023-04" db="EMBL/GenBank/DDBJ databases">
        <title>Black Yeasts Isolated from many extreme environments.</title>
        <authorList>
            <person name="Coleine C."/>
            <person name="Stajich J.E."/>
            <person name="Selbmann L."/>
        </authorList>
    </citation>
    <scope>NUCLEOTIDE SEQUENCE</scope>
    <source>
        <strain evidence="10">CCFEE 5312</strain>
    </source>
</reference>
<dbReference type="InterPro" id="IPR002252">
    <property type="entry name" value="Glyco_hydro_36"/>
</dbReference>
<dbReference type="Pfam" id="PF02065">
    <property type="entry name" value="Melibiase"/>
    <property type="match status" value="1"/>
</dbReference>
<dbReference type="InterPro" id="IPR038417">
    <property type="entry name" value="Alpga-gal_N_sf"/>
</dbReference>
<protein>
    <recommendedName>
        <fullName evidence="2 5">Alpha-galactosidase</fullName>
        <ecNumber evidence="2 5">3.2.1.22</ecNumber>
    </recommendedName>
</protein>
<feature type="active site" description="Nucleophile" evidence="6">
    <location>
        <position position="487"/>
    </location>
</feature>
<evidence type="ECO:0000256" key="1">
    <source>
        <dbReference type="ARBA" id="ARBA00001255"/>
    </source>
</evidence>
<comment type="caution">
    <text evidence="10">The sequence shown here is derived from an EMBL/GenBank/DDBJ whole genome shotgun (WGS) entry which is preliminary data.</text>
</comment>
<dbReference type="PIRSF" id="PIRSF005536">
    <property type="entry name" value="Agal"/>
    <property type="match status" value="1"/>
</dbReference>
<evidence type="ECO:0000256" key="3">
    <source>
        <dbReference type="ARBA" id="ARBA00022801"/>
    </source>
</evidence>
<dbReference type="PRINTS" id="PR00743">
    <property type="entry name" value="GLHYDRLASE36"/>
</dbReference>
<feature type="binding site" evidence="7">
    <location>
        <begin position="485"/>
        <end position="489"/>
    </location>
    <ligand>
        <name>substrate</name>
    </ligand>
</feature>
<evidence type="ECO:0000259" key="9">
    <source>
        <dbReference type="Pfam" id="PF16875"/>
    </source>
</evidence>
<feature type="binding site" evidence="7">
    <location>
        <position position="527"/>
    </location>
    <ligand>
        <name>substrate</name>
    </ligand>
</feature>
<dbReference type="Pfam" id="PF16875">
    <property type="entry name" value="Glyco_hydro_36N"/>
    <property type="match status" value="1"/>
</dbReference>
<keyword evidence="11" id="KW-1185">Reference proteome</keyword>
<keyword evidence="4 5" id="KW-0326">Glycosidase</keyword>
<comment type="function">
    <text evidence="5">Hydrolyzes a variety of simple alpha-D-galactoside as well as more complex molecules such as oligosaccharides and polysaccharides.</text>
</comment>
<evidence type="ECO:0000256" key="6">
    <source>
        <dbReference type="PIRSR" id="PIRSR005536-1"/>
    </source>
</evidence>
<keyword evidence="3 5" id="KW-0378">Hydrolase</keyword>
<dbReference type="FunFam" id="3.20.20.70:FF:000118">
    <property type="entry name" value="Alpha-galactosidase"/>
    <property type="match status" value="1"/>
</dbReference>
<dbReference type="AlphaFoldDB" id="A0AAJ0D7H6"/>
<evidence type="ECO:0000256" key="7">
    <source>
        <dbReference type="PIRSR" id="PIRSR005536-2"/>
    </source>
</evidence>
<name>A0AAJ0D7H6_9PEZI</name>
<feature type="binding site" evidence="7">
    <location>
        <position position="452"/>
    </location>
    <ligand>
        <name>substrate</name>
    </ligand>
</feature>
<dbReference type="Pfam" id="PF16874">
    <property type="entry name" value="Glyco_hydro_36C"/>
    <property type="match status" value="1"/>
</dbReference>
<dbReference type="InterPro" id="IPR017853">
    <property type="entry name" value="GH"/>
</dbReference>
<dbReference type="CDD" id="cd14791">
    <property type="entry name" value="GH36"/>
    <property type="match status" value="1"/>
</dbReference>
<feature type="domain" description="Glycosyl hydrolase family 36 N-terminal" evidence="9">
    <location>
        <begin position="65"/>
        <end position="283"/>
    </location>
</feature>
<feature type="binding site" evidence="7">
    <location>
        <begin position="364"/>
        <end position="365"/>
    </location>
    <ligand>
        <name>substrate</name>
    </ligand>
</feature>
<dbReference type="Proteomes" id="UP001271007">
    <property type="component" value="Unassembled WGS sequence"/>
</dbReference>
<dbReference type="GO" id="GO:0004557">
    <property type="term" value="F:alpha-galactosidase activity"/>
    <property type="evidence" value="ECO:0007669"/>
    <property type="project" value="UniProtKB-UniRule"/>
</dbReference>
<evidence type="ECO:0000256" key="4">
    <source>
        <dbReference type="ARBA" id="ARBA00023295"/>
    </source>
</evidence>
<dbReference type="InterPro" id="IPR031705">
    <property type="entry name" value="Glyco_hydro_36_C"/>
</dbReference>
<dbReference type="SUPFAM" id="SSF51445">
    <property type="entry name" value="(Trans)glycosidases"/>
    <property type="match status" value="1"/>
</dbReference>
<evidence type="ECO:0000256" key="5">
    <source>
        <dbReference type="PIRNR" id="PIRNR005536"/>
    </source>
</evidence>
<proteinExistence type="inferred from homology"/>
<sequence length="731" mass="80445">MAALASAVASNGPITASGTNFTLTADNMSYLFHVDPSTLELISDHFGGPTDDFVPPAYISTNGWSDGLTAVRREFPDVGRSDYRIPAIHILHAGGDTVSEFSYQSHQIVAGKPGLEGLPATYGSDSDVSTLMVHLYDNYSDVAAVLSYSVFPKYNAIARSFKISNNGSTAISIERGASFSTDLPNLDLDLIELQGDWAHERQPVRRKVHYGETGFRSTEGYSSHVFNPFFALVSPTTTETSGEAWGFNLVYTGSHATNVERFSHGLVRVTMGMNPLHFSWPLQPGETFTSPEAIAVYSADGLGGMSRSFHDLYRNHLSRSNYTSQTRPVLLNSWEGLGFDYNQTTMEKLANETAGLGISLFVMDDGWFGDKYPRIIDNAGLGDWVPNPDRFPNGLRPYVNEVENQTVANSNGQDLKFGIWVEPEMVNPNSTLYNTHPDWVLHDRNYPRTLTRNELVLNLGLPEVQDYVITAISRVIDSANINYIKWDNNRGIHEMPSPASDHAYMLGIYRVIDNLTTSYPSILFEGCASGGGRFDPGLLYYWPQHWTSDNTDASDRLTIQLGTSYAYPPSSMGCHVSAVPNGVTGRNISITYRAHVALMCGSFGFELNPSELAADERAAIPSILAAHVVINPIVITGSFYRLRVPEESNWPAVQIISEDGGTSVVFAFQQQATIRPAPPPLRLQGLDSEARYLVNSENVNGTFSGKTLLNAGINPSFFGDYDSQLIYLHKQ</sequence>
<dbReference type="EC" id="3.2.1.22" evidence="2 5"/>
<dbReference type="InterPro" id="IPR013785">
    <property type="entry name" value="Aldolase_TIM"/>
</dbReference>
<gene>
    <name evidence="10" type="ORF">LTR09_010563</name>
</gene>